<dbReference type="PANTHER" id="PTHR44267">
    <property type="entry name" value="WD REPEAT-CONTAINING PROTEIN 43"/>
    <property type="match status" value="1"/>
</dbReference>
<dbReference type="STRING" id="1198029.A0A1U7LNT1"/>
<evidence type="ECO:0000256" key="3">
    <source>
        <dbReference type="ARBA" id="ARBA00038335"/>
    </source>
</evidence>
<dbReference type="SMART" id="SM00320">
    <property type="entry name" value="WD40"/>
    <property type="match status" value="2"/>
</dbReference>
<evidence type="ECO:0000256" key="2">
    <source>
        <dbReference type="ARBA" id="ARBA00023242"/>
    </source>
</evidence>
<dbReference type="Gene3D" id="2.130.10.10">
    <property type="entry name" value="YVTN repeat-like/Quinoprotein amine dehydrogenase"/>
    <property type="match status" value="1"/>
</dbReference>
<feature type="domain" description="Small-subunit processome Utp12" evidence="5">
    <location>
        <begin position="460"/>
        <end position="561"/>
    </location>
</feature>
<reference evidence="6 7" key="1">
    <citation type="submission" date="2016-04" db="EMBL/GenBank/DDBJ databases">
        <title>Evolutionary innovation and constraint leading to complex multicellularity in the Ascomycota.</title>
        <authorList>
            <person name="Cisse O."/>
            <person name="Nguyen A."/>
            <person name="Hewitt D.A."/>
            <person name="Jedd G."/>
            <person name="Stajich J.E."/>
        </authorList>
    </citation>
    <scope>NUCLEOTIDE SEQUENCE [LARGE SCALE GENOMIC DNA]</scope>
    <source>
        <strain evidence="6 7">DAH-3</strain>
    </source>
</reference>
<dbReference type="InterPro" id="IPR001680">
    <property type="entry name" value="WD40_rpt"/>
</dbReference>
<sequence>MVKHKSFPQATRSKHVSDTITAKTAFHPFLPLFASAVLSLDAYRLQIISIETGAVQSEYALDRGAECSCLSWGTEIAVADSHNKKKRKITTPAVSSEKALLAIGLASGDILLYSPTIADVVKTLASAHTSQVTDFLFVEKSTIGWSCGLDGRIVEWDLGQGKQKRKFSGESNNTRYKLAYKSPYLIHASHTIHGYKANLEKPSFTVTGHTSPIHSVIYSGSSSHFLTAAEGDRFVNIYKIDFGCQNIGALVSESDVEKLSGNDTILASLTADGTIELFTTPFNVTDSSKRRKSITRGSTSRITISRPDGQKVLPVDLVFRKDDIYIAWFEGPRTVLEAVRWRDTETKALVEKPIELVRKRVSTYEAKMNGVSNKGYQEAHSTTVAGNNMADMDIDEPEPSMTNGIHNEEKSDDEAEPTLGEKLQALELANPSTNTEVGVQKSIPASSLTVVLTQSLKTRDQALLETCLNHQDTRVVVATVQKMNPALAVELLELLAERMARKPARAGSLGIWVRWVIVAHGSHLITLPHLVKTLATLQSTLSARAATLPRLLELQGRLDIIDAHMELRKEVPGRNDDDDDDPEVEYLEGESEGDMLEEGESEESDEDRDEDDLEVLDDEEAEICEVESGEDEQAEGGDSE</sequence>
<dbReference type="InterPro" id="IPR015943">
    <property type="entry name" value="WD40/YVTN_repeat-like_dom_sf"/>
</dbReference>
<protein>
    <submittedName>
        <fullName evidence="6">U3 small nucleolar RNA-associated protein 5</fullName>
    </submittedName>
</protein>
<comment type="similarity">
    <text evidence="3">Belongs to the UTP5 family.</text>
</comment>
<dbReference type="InterPro" id="IPR007148">
    <property type="entry name" value="SSU_processome_Utp12"/>
</dbReference>
<evidence type="ECO:0000259" key="5">
    <source>
        <dbReference type="Pfam" id="PF04003"/>
    </source>
</evidence>
<proteinExistence type="inferred from homology"/>
<accession>A0A1U7LNT1</accession>
<evidence type="ECO:0000313" key="6">
    <source>
        <dbReference type="EMBL" id="OLL24202.1"/>
    </source>
</evidence>
<evidence type="ECO:0000313" key="7">
    <source>
        <dbReference type="Proteomes" id="UP000186594"/>
    </source>
</evidence>
<organism evidence="6 7">
    <name type="scientific">Neolecta irregularis (strain DAH-3)</name>
    <dbReference type="NCBI Taxonomy" id="1198029"/>
    <lineage>
        <taxon>Eukaryota</taxon>
        <taxon>Fungi</taxon>
        <taxon>Dikarya</taxon>
        <taxon>Ascomycota</taxon>
        <taxon>Taphrinomycotina</taxon>
        <taxon>Neolectales</taxon>
        <taxon>Neolectaceae</taxon>
        <taxon>Neolecta</taxon>
    </lineage>
</organism>
<comment type="caution">
    <text evidence="6">The sequence shown here is derived from an EMBL/GenBank/DDBJ whole genome shotgun (WGS) entry which is preliminary data.</text>
</comment>
<dbReference type="GO" id="GO:0000462">
    <property type="term" value="P:maturation of SSU-rRNA from tricistronic rRNA transcript (SSU-rRNA, 5.8S rRNA, LSU-rRNA)"/>
    <property type="evidence" value="ECO:0007669"/>
    <property type="project" value="TreeGrafter"/>
</dbReference>
<keyword evidence="2" id="KW-0539">Nucleus</keyword>
<gene>
    <name evidence="6" type="ORF">NEOLI_001439</name>
</gene>
<dbReference type="SUPFAM" id="SSF50978">
    <property type="entry name" value="WD40 repeat-like"/>
    <property type="match status" value="1"/>
</dbReference>
<dbReference type="OrthoDB" id="30195at2759"/>
<dbReference type="InterPro" id="IPR036322">
    <property type="entry name" value="WD40_repeat_dom_sf"/>
</dbReference>
<comment type="subcellular location">
    <subcellularLocation>
        <location evidence="1">Nucleus</location>
    </subcellularLocation>
</comment>
<dbReference type="EMBL" id="LXFE01000935">
    <property type="protein sequence ID" value="OLL24202.1"/>
    <property type="molecule type" value="Genomic_DNA"/>
</dbReference>
<dbReference type="Proteomes" id="UP000186594">
    <property type="component" value="Unassembled WGS sequence"/>
</dbReference>
<evidence type="ECO:0000256" key="4">
    <source>
        <dbReference type="SAM" id="MobiDB-lite"/>
    </source>
</evidence>
<dbReference type="GO" id="GO:0032040">
    <property type="term" value="C:small-subunit processome"/>
    <property type="evidence" value="ECO:0007669"/>
    <property type="project" value="UniProtKB-ARBA"/>
</dbReference>
<dbReference type="OMA" id="CEHAVNP"/>
<name>A0A1U7LNT1_NEOID</name>
<keyword evidence="7" id="KW-1185">Reference proteome</keyword>
<dbReference type="InterPro" id="IPR052414">
    <property type="entry name" value="U3_snoRNA-assoc_WDR"/>
</dbReference>
<dbReference type="Pfam" id="PF04003">
    <property type="entry name" value="Utp12"/>
    <property type="match status" value="1"/>
</dbReference>
<feature type="region of interest" description="Disordered" evidence="4">
    <location>
        <begin position="569"/>
        <end position="640"/>
    </location>
</feature>
<dbReference type="AlphaFoldDB" id="A0A1U7LNT1"/>
<dbReference type="PANTHER" id="PTHR44267:SF1">
    <property type="entry name" value="WD REPEAT-CONTAINING PROTEIN 43"/>
    <property type="match status" value="1"/>
</dbReference>
<evidence type="ECO:0000256" key="1">
    <source>
        <dbReference type="ARBA" id="ARBA00004123"/>
    </source>
</evidence>
<feature type="compositionally biased region" description="Acidic residues" evidence="4">
    <location>
        <begin position="576"/>
        <end position="640"/>
    </location>
</feature>